<evidence type="ECO:0000313" key="2">
    <source>
        <dbReference type="EMBL" id="CAG8476421.1"/>
    </source>
</evidence>
<dbReference type="Proteomes" id="UP000789759">
    <property type="component" value="Unassembled WGS sequence"/>
</dbReference>
<keyword evidence="3" id="KW-1185">Reference proteome</keyword>
<sequence length="329" mass="38081">MVYGSLRTSNSDNPWKYLYEDVCWVLSHLYNVIVEFFIRNSILAFRFSSERDDAPISEVNLSYLRNWISVLTQAILFIITLPVALFYPLLALRDTGVSRIRLPTLETGNEYTNEKWFFINGVIVDRNWLDENCKYLEKRFNRGVTGIHNTTYGFLWDFIETILMRSFDIDVVSVHLATQNILPALKNEKIETVRLIAHSEGTVMANLAIRKLYMELSYSDESHLLKKLEVYTFANACREFENPNGLIKRIEHYANKQDPVAMIGVLSNIHNDRFQGEIFVNETRNNGKGHLLNAYYSLNAIDYRSWRSDDAVPTFLNLPGFVANLPIAI</sequence>
<accession>A0A9N8WAK3</accession>
<protein>
    <submittedName>
        <fullName evidence="2">22169_t:CDS:1</fullName>
    </submittedName>
</protein>
<evidence type="ECO:0000256" key="1">
    <source>
        <dbReference type="SAM" id="Phobius"/>
    </source>
</evidence>
<keyword evidence="1" id="KW-1133">Transmembrane helix</keyword>
<organism evidence="2 3">
    <name type="scientific">Cetraspora pellucida</name>
    <dbReference type="NCBI Taxonomy" id="1433469"/>
    <lineage>
        <taxon>Eukaryota</taxon>
        <taxon>Fungi</taxon>
        <taxon>Fungi incertae sedis</taxon>
        <taxon>Mucoromycota</taxon>
        <taxon>Glomeromycotina</taxon>
        <taxon>Glomeromycetes</taxon>
        <taxon>Diversisporales</taxon>
        <taxon>Gigasporaceae</taxon>
        <taxon>Cetraspora</taxon>
    </lineage>
</organism>
<evidence type="ECO:0000313" key="3">
    <source>
        <dbReference type="Proteomes" id="UP000789759"/>
    </source>
</evidence>
<dbReference type="PANTHER" id="PTHR42044:SF2">
    <property type="entry name" value="DUF676 DOMAIN-CONTAINING PROTEIN"/>
    <property type="match status" value="1"/>
</dbReference>
<dbReference type="PANTHER" id="PTHR42044">
    <property type="entry name" value="DUF676 DOMAIN-CONTAINING PROTEIN-RELATED"/>
    <property type="match status" value="1"/>
</dbReference>
<dbReference type="AlphaFoldDB" id="A0A9N8WAK3"/>
<dbReference type="OrthoDB" id="202545at2759"/>
<keyword evidence="1" id="KW-0812">Transmembrane</keyword>
<gene>
    <name evidence="2" type="ORF">CPELLU_LOCUS1318</name>
</gene>
<keyword evidence="1" id="KW-0472">Membrane</keyword>
<comment type="caution">
    <text evidence="2">The sequence shown here is derived from an EMBL/GenBank/DDBJ whole genome shotgun (WGS) entry which is preliminary data.</text>
</comment>
<dbReference type="EMBL" id="CAJVQA010000468">
    <property type="protein sequence ID" value="CAG8476421.1"/>
    <property type="molecule type" value="Genomic_DNA"/>
</dbReference>
<name>A0A9N8WAK3_9GLOM</name>
<reference evidence="2" key="1">
    <citation type="submission" date="2021-06" db="EMBL/GenBank/DDBJ databases">
        <authorList>
            <person name="Kallberg Y."/>
            <person name="Tangrot J."/>
            <person name="Rosling A."/>
        </authorList>
    </citation>
    <scope>NUCLEOTIDE SEQUENCE</scope>
    <source>
        <strain evidence="2">FL966</strain>
    </source>
</reference>
<proteinExistence type="predicted"/>
<feature type="transmembrane region" description="Helical" evidence="1">
    <location>
        <begin position="67"/>
        <end position="92"/>
    </location>
</feature>